<proteinExistence type="predicted"/>
<dbReference type="GeneID" id="14887403"/>
<dbReference type="Proteomes" id="UP000014680">
    <property type="component" value="Unassembled WGS sequence"/>
</dbReference>
<dbReference type="KEGG" id="eiv:EIN_225370"/>
<organism evidence="1 2">
    <name type="scientific">Entamoeba invadens IP1</name>
    <dbReference type="NCBI Taxonomy" id="370355"/>
    <lineage>
        <taxon>Eukaryota</taxon>
        <taxon>Amoebozoa</taxon>
        <taxon>Evosea</taxon>
        <taxon>Archamoebae</taxon>
        <taxon>Mastigamoebida</taxon>
        <taxon>Entamoebidae</taxon>
        <taxon>Entamoeba</taxon>
    </lineage>
</organism>
<reference evidence="1 2" key="1">
    <citation type="submission" date="2012-10" db="EMBL/GenBank/DDBJ databases">
        <authorList>
            <person name="Zafar N."/>
            <person name="Inman J."/>
            <person name="Hall N."/>
            <person name="Lorenzi H."/>
            <person name="Caler E."/>
        </authorList>
    </citation>
    <scope>NUCLEOTIDE SEQUENCE [LARGE SCALE GENOMIC DNA]</scope>
    <source>
        <strain evidence="1 2">IP1</strain>
    </source>
</reference>
<feature type="non-terminal residue" evidence="1">
    <location>
        <position position="45"/>
    </location>
</feature>
<feature type="non-terminal residue" evidence="1">
    <location>
        <position position="1"/>
    </location>
</feature>
<protein>
    <submittedName>
        <fullName evidence="1">Uncharacterized protein</fullName>
    </submittedName>
</protein>
<gene>
    <name evidence="1" type="ORF">EIN_225370</name>
</gene>
<evidence type="ECO:0000313" key="2">
    <source>
        <dbReference type="Proteomes" id="UP000014680"/>
    </source>
</evidence>
<dbReference type="VEuPathDB" id="AmoebaDB:EIN_225370"/>
<dbReference type="AlphaFoldDB" id="A0A0A1U2G0"/>
<evidence type="ECO:0000313" key="1">
    <source>
        <dbReference type="EMBL" id="ELP88224.1"/>
    </source>
</evidence>
<keyword evidence="2" id="KW-1185">Reference proteome</keyword>
<dbReference type="RefSeq" id="XP_004254995.1">
    <property type="nucleotide sequence ID" value="XM_004254947.1"/>
</dbReference>
<sequence length="45" mass="5412">MKMVLSNCGRIRSIYRNYTFKTNYINIVYTVSRINLLQRNSLLQI</sequence>
<accession>A0A0A1U2G0</accession>
<dbReference type="EMBL" id="KB206756">
    <property type="protein sequence ID" value="ELP88224.1"/>
    <property type="molecule type" value="Genomic_DNA"/>
</dbReference>
<name>A0A0A1U2G0_ENTIV</name>